<dbReference type="EMBL" id="JAUSQZ010000001">
    <property type="protein sequence ID" value="MDP9829919.1"/>
    <property type="molecule type" value="Genomic_DNA"/>
</dbReference>
<dbReference type="PANTHER" id="PTHR45138:SF24">
    <property type="entry name" value="DIGUANYLATE CYCLASE DGCC-RELATED"/>
    <property type="match status" value="1"/>
</dbReference>
<feature type="transmembrane region" description="Helical" evidence="1">
    <location>
        <begin position="65"/>
        <end position="85"/>
    </location>
</feature>
<dbReference type="NCBIfam" id="TIGR00254">
    <property type="entry name" value="GGDEF"/>
    <property type="match status" value="1"/>
</dbReference>
<feature type="transmembrane region" description="Helical" evidence="1">
    <location>
        <begin position="12"/>
        <end position="29"/>
    </location>
</feature>
<feature type="transmembrane region" description="Helical" evidence="1">
    <location>
        <begin position="156"/>
        <end position="177"/>
    </location>
</feature>
<evidence type="ECO:0000313" key="4">
    <source>
        <dbReference type="Proteomes" id="UP001235712"/>
    </source>
</evidence>
<dbReference type="SUPFAM" id="SSF55073">
    <property type="entry name" value="Nucleotide cyclase"/>
    <property type="match status" value="1"/>
</dbReference>
<gene>
    <name evidence="3" type="ORF">J2S57_005668</name>
</gene>
<sequence>MSTIDGGRAGRLVTGVTGVVALVSVPFGALSGSPLAYLASVGCSAVFVSVAVFRVPPARRRPWLGMLWMMYLSVAGETWFVVLHLRGVEQWPSGADVVYISAYLALAWGVLALDGQRHHRPAFGSLLDAAIVTCALAVLAVVFLVGPLLADPGQSVSARLIGSLYPLMDVMLVYLVARMLIGPRRQVAASWWMIAALVDTLAADVAQNVIVLTTGSEDFPGWMDAAWLLFYVLVGCGAVSARGPAAPAAPVSHVSSGAPATTDASGEGGLTVVRLSALGLAAGLPAVVQIALALTGDGRNDIWLGAGSLVLLVMVVSRIWDLLQQLRRQSEQLALVARTDPLTGVANRRSWDFELARAMAAATQAGTVLVVGLLDLDHFKKYNDAHGHQAGDELLQEAARAWSAGVGPGGRIARWGGEEFAVLVHCPETRHGLAVLDGLRALVPFAQTCSIGAARWDGTEDAAELLRRADEALYRAKNAGRDRLGIWTPTGEPVDVP</sequence>
<dbReference type="Proteomes" id="UP001235712">
    <property type="component" value="Unassembled WGS sequence"/>
</dbReference>
<dbReference type="CDD" id="cd01949">
    <property type="entry name" value="GGDEF"/>
    <property type="match status" value="1"/>
</dbReference>
<dbReference type="InterPro" id="IPR043128">
    <property type="entry name" value="Rev_trsase/Diguanyl_cyclase"/>
</dbReference>
<comment type="caution">
    <text evidence="3">The sequence shown here is derived from an EMBL/GenBank/DDBJ whole genome shotgun (WGS) entry which is preliminary data.</text>
</comment>
<proteinExistence type="predicted"/>
<dbReference type="InterPro" id="IPR029787">
    <property type="entry name" value="Nucleotide_cyclase"/>
</dbReference>
<feature type="transmembrane region" description="Helical" evidence="1">
    <location>
        <begin position="275"/>
        <end position="296"/>
    </location>
</feature>
<evidence type="ECO:0000313" key="3">
    <source>
        <dbReference type="EMBL" id="MDP9829919.1"/>
    </source>
</evidence>
<reference evidence="3 4" key="1">
    <citation type="submission" date="2023-07" db="EMBL/GenBank/DDBJ databases">
        <title>Sequencing the genomes of 1000 actinobacteria strains.</title>
        <authorList>
            <person name="Klenk H.-P."/>
        </authorList>
    </citation>
    <scope>NUCLEOTIDE SEQUENCE [LARGE SCALE GENOMIC DNA]</scope>
    <source>
        <strain evidence="3 4">DSM 44388</strain>
    </source>
</reference>
<organism evidence="3 4">
    <name type="scientific">Kineosporia succinea</name>
    <dbReference type="NCBI Taxonomy" id="84632"/>
    <lineage>
        <taxon>Bacteria</taxon>
        <taxon>Bacillati</taxon>
        <taxon>Actinomycetota</taxon>
        <taxon>Actinomycetes</taxon>
        <taxon>Kineosporiales</taxon>
        <taxon>Kineosporiaceae</taxon>
        <taxon>Kineosporia</taxon>
    </lineage>
</organism>
<evidence type="ECO:0000256" key="1">
    <source>
        <dbReference type="SAM" id="Phobius"/>
    </source>
</evidence>
<feature type="transmembrane region" description="Helical" evidence="1">
    <location>
        <begin position="302"/>
        <end position="320"/>
    </location>
</feature>
<keyword evidence="1" id="KW-0472">Membrane</keyword>
<dbReference type="PANTHER" id="PTHR45138">
    <property type="entry name" value="REGULATORY COMPONENTS OF SENSORY TRANSDUCTION SYSTEM"/>
    <property type="match status" value="1"/>
</dbReference>
<feature type="transmembrane region" description="Helical" evidence="1">
    <location>
        <begin position="97"/>
        <end position="114"/>
    </location>
</feature>
<feature type="transmembrane region" description="Helical" evidence="1">
    <location>
        <begin position="222"/>
        <end position="241"/>
    </location>
</feature>
<evidence type="ECO:0000259" key="2">
    <source>
        <dbReference type="PROSITE" id="PS50887"/>
    </source>
</evidence>
<accession>A0ABT9PBZ2</accession>
<feature type="transmembrane region" description="Helical" evidence="1">
    <location>
        <begin position="126"/>
        <end position="150"/>
    </location>
</feature>
<dbReference type="InterPro" id="IPR050469">
    <property type="entry name" value="Diguanylate_Cyclase"/>
</dbReference>
<feature type="transmembrane region" description="Helical" evidence="1">
    <location>
        <begin position="189"/>
        <end position="210"/>
    </location>
</feature>
<feature type="transmembrane region" description="Helical" evidence="1">
    <location>
        <begin position="35"/>
        <end position="53"/>
    </location>
</feature>
<keyword evidence="1" id="KW-0812">Transmembrane</keyword>
<dbReference type="RefSeq" id="WP_307248600.1">
    <property type="nucleotide sequence ID" value="NZ_JAUSQZ010000001.1"/>
</dbReference>
<dbReference type="InterPro" id="IPR000160">
    <property type="entry name" value="GGDEF_dom"/>
</dbReference>
<dbReference type="Pfam" id="PF00990">
    <property type="entry name" value="GGDEF"/>
    <property type="match status" value="1"/>
</dbReference>
<protein>
    <submittedName>
        <fullName evidence="3">Diguanylate cyclase (GGDEF)-like protein</fullName>
    </submittedName>
</protein>
<keyword evidence="1" id="KW-1133">Transmembrane helix</keyword>
<feature type="domain" description="GGDEF" evidence="2">
    <location>
        <begin position="367"/>
        <end position="489"/>
    </location>
</feature>
<keyword evidence="4" id="KW-1185">Reference proteome</keyword>
<dbReference type="SMART" id="SM00267">
    <property type="entry name" value="GGDEF"/>
    <property type="match status" value="1"/>
</dbReference>
<dbReference type="PROSITE" id="PS50887">
    <property type="entry name" value="GGDEF"/>
    <property type="match status" value="1"/>
</dbReference>
<dbReference type="Gene3D" id="3.30.70.270">
    <property type="match status" value="1"/>
</dbReference>
<name>A0ABT9PBZ2_9ACTN</name>